<dbReference type="InterPro" id="IPR003439">
    <property type="entry name" value="ABC_transporter-like_ATP-bd"/>
</dbReference>
<proteinExistence type="inferred from homology"/>
<keyword evidence="6 9" id="KW-0067">ATP-binding</keyword>
<evidence type="ECO:0000256" key="3">
    <source>
        <dbReference type="ARBA" id="ARBA00022448"/>
    </source>
</evidence>
<keyword evidence="7" id="KW-0472">Membrane</keyword>
<dbReference type="SUPFAM" id="SSF52540">
    <property type="entry name" value="P-loop containing nucleoside triphosphate hydrolases"/>
    <property type="match status" value="1"/>
</dbReference>
<evidence type="ECO:0000256" key="5">
    <source>
        <dbReference type="ARBA" id="ARBA00022741"/>
    </source>
</evidence>
<dbReference type="Gene3D" id="3.40.50.300">
    <property type="entry name" value="P-loop containing nucleotide triphosphate hydrolases"/>
    <property type="match status" value="1"/>
</dbReference>
<comment type="subcellular location">
    <subcellularLocation>
        <location evidence="1">Cell inner membrane</location>
        <topology evidence="1">Peripheral membrane protein</topology>
    </subcellularLocation>
</comment>
<dbReference type="PANTHER" id="PTHR43297:SF2">
    <property type="entry name" value="DIPEPTIDE TRANSPORT ATP-BINDING PROTEIN DPPD"/>
    <property type="match status" value="1"/>
</dbReference>
<evidence type="ECO:0000313" key="9">
    <source>
        <dbReference type="EMBL" id="WFS21760.1"/>
    </source>
</evidence>
<reference evidence="9" key="1">
    <citation type="journal article" date="2019" name="Phytopathology">
        <title>A Novel Group of Rhizobium tumorigenes-Like Agrobacteria Associated with Crown Gall Disease of Rhododendron and Blueberry.</title>
        <authorList>
            <person name="Kuzmanovic N."/>
            <person name="Behrens P."/>
            <person name="Idczak E."/>
            <person name="Wagner S."/>
            <person name="Gotz M."/>
            <person name="Sproer C."/>
            <person name="Bunk B."/>
            <person name="Overmann J."/>
            <person name="Smalla K."/>
        </authorList>
    </citation>
    <scope>NUCLEOTIDE SEQUENCE</scope>
    <source>
        <strain evidence="9">Rho-6.2</strain>
    </source>
</reference>
<dbReference type="PROSITE" id="PS00211">
    <property type="entry name" value="ABC_TRANSPORTER_1"/>
    <property type="match status" value="1"/>
</dbReference>
<reference evidence="9" key="2">
    <citation type="journal article" date="2023" name="MicrobiologyOpen">
        <title>Genomics of the tumorigenes clade of the family Rhizobiaceae and description of Rhizobium rhododendri sp. nov.</title>
        <authorList>
            <person name="Kuzmanovic N."/>
            <person name="diCenzo G.C."/>
            <person name="Bunk B."/>
            <person name="Sproeer C."/>
            <person name="Fruehling A."/>
            <person name="Neumann-Schaal M."/>
            <person name="Overmann J."/>
            <person name="Smalla K."/>
        </authorList>
    </citation>
    <scope>NUCLEOTIDE SEQUENCE</scope>
    <source>
        <strain evidence="9">Rho-6.2</strain>
    </source>
</reference>
<dbReference type="EMBL" id="CP117267">
    <property type="protein sequence ID" value="WFS21760.1"/>
    <property type="molecule type" value="Genomic_DNA"/>
</dbReference>
<keyword evidence="10" id="KW-1185">Reference proteome</keyword>
<protein>
    <submittedName>
        <fullName evidence="9">ABC transporter ATP-binding protein</fullName>
    </submittedName>
</protein>
<comment type="similarity">
    <text evidence="2">Belongs to the ABC transporter superfamily.</text>
</comment>
<dbReference type="GO" id="GO:0005524">
    <property type="term" value="F:ATP binding"/>
    <property type="evidence" value="ECO:0007669"/>
    <property type="project" value="UniProtKB-KW"/>
</dbReference>
<dbReference type="PANTHER" id="PTHR43297">
    <property type="entry name" value="OLIGOPEPTIDE TRANSPORT ATP-BINDING PROTEIN APPD"/>
    <property type="match status" value="1"/>
</dbReference>
<evidence type="ECO:0000259" key="8">
    <source>
        <dbReference type="PROSITE" id="PS50893"/>
    </source>
</evidence>
<dbReference type="CDD" id="cd03257">
    <property type="entry name" value="ABC_NikE_OppD_transporters"/>
    <property type="match status" value="1"/>
</dbReference>
<evidence type="ECO:0000256" key="6">
    <source>
        <dbReference type="ARBA" id="ARBA00022840"/>
    </source>
</evidence>
<dbReference type="Proteomes" id="UP000318939">
    <property type="component" value="Chromosome"/>
</dbReference>
<feature type="domain" description="ABC transporter" evidence="8">
    <location>
        <begin position="6"/>
        <end position="255"/>
    </location>
</feature>
<keyword evidence="3" id="KW-0813">Transport</keyword>
<keyword evidence="5" id="KW-0547">Nucleotide-binding</keyword>
<dbReference type="RefSeq" id="WP_142830774.1">
    <property type="nucleotide sequence ID" value="NZ_CP117267.1"/>
</dbReference>
<evidence type="ECO:0000256" key="1">
    <source>
        <dbReference type="ARBA" id="ARBA00004417"/>
    </source>
</evidence>
<accession>A0ABY8IFC5</accession>
<sequence length="294" mass="31955">MNQPLLSITGLSAVSDRDGGAPILRDVGLTLERGEVRGLVGESGAGKSTIAKALLGILPRTVRVVGGFINFEGRDLLRLPQKELRSIMGSEISLIPQDPQTALNPGRRIEAQLTDGLRLKRGLSSREAGQRALNLLEEVHIRDPGRVLRCYPHELSGGMRQRVLIAAAFALEPKLVVADEPTTALDVTVQKQILRLIRRLQEAHGTAVIFVTHDLGVVAQICDSVTLLYAGKVIEEGRTAEVLSTPRHIYTQALIAAGPRYDRPNAGLTPVPPEIFEELRREIGLHDGRLSSHA</sequence>
<evidence type="ECO:0000256" key="4">
    <source>
        <dbReference type="ARBA" id="ARBA00022475"/>
    </source>
</evidence>
<keyword evidence="4" id="KW-1003">Cell membrane</keyword>
<dbReference type="InterPro" id="IPR050388">
    <property type="entry name" value="ABC_Ni/Peptide_Import"/>
</dbReference>
<dbReference type="SMART" id="SM00382">
    <property type="entry name" value="AAA"/>
    <property type="match status" value="1"/>
</dbReference>
<evidence type="ECO:0000256" key="2">
    <source>
        <dbReference type="ARBA" id="ARBA00005417"/>
    </source>
</evidence>
<organism evidence="9 10">
    <name type="scientific">Rhizobium rhododendri</name>
    <dbReference type="NCBI Taxonomy" id="2506430"/>
    <lineage>
        <taxon>Bacteria</taxon>
        <taxon>Pseudomonadati</taxon>
        <taxon>Pseudomonadota</taxon>
        <taxon>Alphaproteobacteria</taxon>
        <taxon>Hyphomicrobiales</taxon>
        <taxon>Rhizobiaceae</taxon>
        <taxon>Rhizobium/Agrobacterium group</taxon>
        <taxon>Rhizobium</taxon>
    </lineage>
</organism>
<dbReference type="InterPro" id="IPR027417">
    <property type="entry name" value="P-loop_NTPase"/>
</dbReference>
<dbReference type="InterPro" id="IPR017871">
    <property type="entry name" value="ABC_transporter-like_CS"/>
</dbReference>
<gene>
    <name evidence="9" type="ORF">PR018_11280</name>
</gene>
<dbReference type="Pfam" id="PF00005">
    <property type="entry name" value="ABC_tran"/>
    <property type="match status" value="1"/>
</dbReference>
<evidence type="ECO:0000313" key="10">
    <source>
        <dbReference type="Proteomes" id="UP000318939"/>
    </source>
</evidence>
<dbReference type="InterPro" id="IPR003593">
    <property type="entry name" value="AAA+_ATPase"/>
</dbReference>
<dbReference type="PROSITE" id="PS50893">
    <property type="entry name" value="ABC_TRANSPORTER_2"/>
    <property type="match status" value="1"/>
</dbReference>
<name>A0ABY8IFC5_9HYPH</name>
<evidence type="ECO:0000256" key="7">
    <source>
        <dbReference type="ARBA" id="ARBA00023136"/>
    </source>
</evidence>